<keyword evidence="3" id="KW-1185">Reference proteome</keyword>
<feature type="compositionally biased region" description="Polar residues" evidence="1">
    <location>
        <begin position="269"/>
        <end position="280"/>
    </location>
</feature>
<protein>
    <submittedName>
        <fullName evidence="2">Uncharacterized protein</fullName>
    </submittedName>
</protein>
<evidence type="ECO:0000313" key="3">
    <source>
        <dbReference type="Proteomes" id="UP001301958"/>
    </source>
</evidence>
<feature type="region of interest" description="Disordered" evidence="1">
    <location>
        <begin position="123"/>
        <end position="173"/>
    </location>
</feature>
<feature type="compositionally biased region" description="Acidic residues" evidence="1">
    <location>
        <begin position="151"/>
        <end position="171"/>
    </location>
</feature>
<organism evidence="2 3">
    <name type="scientific">Podospora fimiseda</name>
    <dbReference type="NCBI Taxonomy" id="252190"/>
    <lineage>
        <taxon>Eukaryota</taxon>
        <taxon>Fungi</taxon>
        <taxon>Dikarya</taxon>
        <taxon>Ascomycota</taxon>
        <taxon>Pezizomycotina</taxon>
        <taxon>Sordariomycetes</taxon>
        <taxon>Sordariomycetidae</taxon>
        <taxon>Sordariales</taxon>
        <taxon>Podosporaceae</taxon>
        <taxon>Podospora</taxon>
    </lineage>
</organism>
<reference evidence="2" key="2">
    <citation type="submission" date="2023-05" db="EMBL/GenBank/DDBJ databases">
        <authorList>
            <consortium name="Lawrence Berkeley National Laboratory"/>
            <person name="Steindorff A."/>
            <person name="Hensen N."/>
            <person name="Bonometti L."/>
            <person name="Westerberg I."/>
            <person name="Brannstrom I.O."/>
            <person name="Guillou S."/>
            <person name="Cros-Aarteil S."/>
            <person name="Calhoun S."/>
            <person name="Haridas S."/>
            <person name="Kuo A."/>
            <person name="Mondo S."/>
            <person name="Pangilinan J."/>
            <person name="Riley R."/>
            <person name="Labutti K."/>
            <person name="Andreopoulos B."/>
            <person name="Lipzen A."/>
            <person name="Chen C."/>
            <person name="Yanf M."/>
            <person name="Daum C."/>
            <person name="Ng V."/>
            <person name="Clum A."/>
            <person name="Ohm R."/>
            <person name="Martin F."/>
            <person name="Silar P."/>
            <person name="Natvig D."/>
            <person name="Lalanne C."/>
            <person name="Gautier V."/>
            <person name="Ament-Velasquez S.L."/>
            <person name="Kruys A."/>
            <person name="Hutchinson M.I."/>
            <person name="Powell A.J."/>
            <person name="Barry K."/>
            <person name="Miller A.N."/>
            <person name="Grigoriev I.V."/>
            <person name="Debuchy R."/>
            <person name="Gladieux P."/>
            <person name="Thoren M.H."/>
            <person name="Johannesson H."/>
        </authorList>
    </citation>
    <scope>NUCLEOTIDE SEQUENCE</scope>
    <source>
        <strain evidence="2">CBS 990.96</strain>
    </source>
</reference>
<reference evidence="2" key="1">
    <citation type="journal article" date="2023" name="Mol. Phylogenet. Evol.">
        <title>Genome-scale phylogeny and comparative genomics of the fungal order Sordariales.</title>
        <authorList>
            <person name="Hensen N."/>
            <person name="Bonometti L."/>
            <person name="Westerberg I."/>
            <person name="Brannstrom I.O."/>
            <person name="Guillou S."/>
            <person name="Cros-Aarteil S."/>
            <person name="Calhoun S."/>
            <person name="Haridas S."/>
            <person name="Kuo A."/>
            <person name="Mondo S."/>
            <person name="Pangilinan J."/>
            <person name="Riley R."/>
            <person name="LaButti K."/>
            <person name="Andreopoulos B."/>
            <person name="Lipzen A."/>
            <person name="Chen C."/>
            <person name="Yan M."/>
            <person name="Daum C."/>
            <person name="Ng V."/>
            <person name="Clum A."/>
            <person name="Steindorff A."/>
            <person name="Ohm R.A."/>
            <person name="Martin F."/>
            <person name="Silar P."/>
            <person name="Natvig D.O."/>
            <person name="Lalanne C."/>
            <person name="Gautier V."/>
            <person name="Ament-Velasquez S.L."/>
            <person name="Kruys A."/>
            <person name="Hutchinson M.I."/>
            <person name="Powell A.J."/>
            <person name="Barry K."/>
            <person name="Miller A.N."/>
            <person name="Grigoriev I.V."/>
            <person name="Debuchy R."/>
            <person name="Gladieux P."/>
            <person name="Hiltunen Thoren M."/>
            <person name="Johannesson H."/>
        </authorList>
    </citation>
    <scope>NUCLEOTIDE SEQUENCE</scope>
    <source>
        <strain evidence="2">CBS 990.96</strain>
    </source>
</reference>
<gene>
    <name evidence="2" type="ORF">QBC38DRAFT_198175</name>
</gene>
<evidence type="ECO:0000313" key="2">
    <source>
        <dbReference type="EMBL" id="KAK4227231.1"/>
    </source>
</evidence>
<feature type="compositionally biased region" description="Polar residues" evidence="1">
    <location>
        <begin position="140"/>
        <end position="150"/>
    </location>
</feature>
<proteinExistence type="predicted"/>
<feature type="compositionally biased region" description="Low complexity" evidence="1">
    <location>
        <begin position="290"/>
        <end position="302"/>
    </location>
</feature>
<evidence type="ECO:0000256" key="1">
    <source>
        <dbReference type="SAM" id="MobiDB-lite"/>
    </source>
</evidence>
<feature type="region of interest" description="Disordered" evidence="1">
    <location>
        <begin position="266"/>
        <end position="320"/>
    </location>
</feature>
<dbReference type="Proteomes" id="UP001301958">
    <property type="component" value="Unassembled WGS sequence"/>
</dbReference>
<accession>A0AAN7BPR6</accession>
<comment type="caution">
    <text evidence="2">The sequence shown here is derived from an EMBL/GenBank/DDBJ whole genome shotgun (WGS) entry which is preliminary data.</text>
</comment>
<dbReference type="EMBL" id="MU865334">
    <property type="protein sequence ID" value="KAK4227231.1"/>
    <property type="molecule type" value="Genomic_DNA"/>
</dbReference>
<name>A0AAN7BPR6_9PEZI</name>
<dbReference type="AlphaFoldDB" id="A0AAN7BPR6"/>
<sequence>MKGRPVDQLIYEYMFPKPRQTDPQNFQQLLTRNLVLEVRQEVHSYYGHLDTPEAKYPGLDYTNHIHRIRLSRWQWHRRLFRAFDGLRLTYSEIQNLTKWEGTKWAKERFEREQGIVIRDTTADDFPNYVEPENRTPAYLRTTSEQKQDLNANEEDDEEEDEEESDEEELESVGEALNERLRERVALRNISGDSSVPLDEDWENWLKNAIESGAIPHVFSRSRSTLSPNDIFTEPMMAAARAGRWDVIPDVLHDRIRMTLETELRPVPQTPSSAQATTSAPRPTIRYENIGSGTTRLGLGTNGRHVRPLWDRPRQAAQQDA</sequence>